<evidence type="ECO:0000313" key="2">
    <source>
        <dbReference type="Proteomes" id="UP001434883"/>
    </source>
</evidence>
<protein>
    <submittedName>
        <fullName evidence="1">Uncharacterized protein</fullName>
    </submittedName>
</protein>
<sequence length="139" mass="15915">MIKFPSENQLKKKSCEQPLRVKHRGLQVHQASFQEAPIKILNPVRTENKRRIAAGRTSECSHNNVWNKITSMSGSVVPTHFLPSTKTLHILSVRLDFSFLLIAKLFSQHLSLHTFISTLFQPEKTHNERNTEMAIRGVC</sequence>
<organism evidence="1 2">
    <name type="scientific">Xenoophorus captivus</name>
    <dbReference type="NCBI Taxonomy" id="1517983"/>
    <lineage>
        <taxon>Eukaryota</taxon>
        <taxon>Metazoa</taxon>
        <taxon>Chordata</taxon>
        <taxon>Craniata</taxon>
        <taxon>Vertebrata</taxon>
        <taxon>Euteleostomi</taxon>
        <taxon>Actinopterygii</taxon>
        <taxon>Neopterygii</taxon>
        <taxon>Teleostei</taxon>
        <taxon>Neoteleostei</taxon>
        <taxon>Acanthomorphata</taxon>
        <taxon>Ovalentaria</taxon>
        <taxon>Atherinomorphae</taxon>
        <taxon>Cyprinodontiformes</taxon>
        <taxon>Goodeidae</taxon>
        <taxon>Xenoophorus</taxon>
    </lineage>
</organism>
<name>A0ABV0S5F7_9TELE</name>
<dbReference type="EMBL" id="JAHRIN010068707">
    <property type="protein sequence ID" value="MEQ2215703.1"/>
    <property type="molecule type" value="Genomic_DNA"/>
</dbReference>
<accession>A0ABV0S5F7</accession>
<proteinExistence type="predicted"/>
<dbReference type="Proteomes" id="UP001434883">
    <property type="component" value="Unassembled WGS sequence"/>
</dbReference>
<evidence type="ECO:0000313" key="1">
    <source>
        <dbReference type="EMBL" id="MEQ2215703.1"/>
    </source>
</evidence>
<keyword evidence="2" id="KW-1185">Reference proteome</keyword>
<gene>
    <name evidence="1" type="ORF">XENOCAPTIV_004593</name>
</gene>
<reference evidence="1 2" key="1">
    <citation type="submission" date="2021-06" db="EMBL/GenBank/DDBJ databases">
        <authorList>
            <person name="Palmer J.M."/>
        </authorList>
    </citation>
    <scope>NUCLEOTIDE SEQUENCE [LARGE SCALE GENOMIC DNA]</scope>
    <source>
        <strain evidence="1 2">XC_2019</strain>
        <tissue evidence="1">Muscle</tissue>
    </source>
</reference>
<comment type="caution">
    <text evidence="1">The sequence shown here is derived from an EMBL/GenBank/DDBJ whole genome shotgun (WGS) entry which is preliminary data.</text>
</comment>